<dbReference type="SUPFAM" id="SSF54001">
    <property type="entry name" value="Cysteine proteinases"/>
    <property type="match status" value="1"/>
</dbReference>
<accession>A0A9W6B2V8</accession>
<reference evidence="3" key="1">
    <citation type="submission" date="2022-07" db="EMBL/GenBank/DDBJ databases">
        <title>Taxonomy of Novel Oxalotrophic and Methylotrophic Bacteria.</title>
        <authorList>
            <person name="Sahin N."/>
            <person name="Tani A."/>
        </authorList>
    </citation>
    <scope>NUCLEOTIDE SEQUENCE</scope>
    <source>
        <strain evidence="3">AM327</strain>
    </source>
</reference>
<sequence>MLAVLGKSYAQKYKFGHVSKEELQEVSYPTDADAEAAILYNYRDSYIFTTTSTIELTTEVYKKIKIYNKEGFDWATQTVYLYKSGSSKEQISKIKAVTYNLDGTKINETKLDKDQIFKKEFSYRLDEVTFTLPNVKEGSVIEIEYKITSPFYRSFDDLNFQYEIPVKKFYAEIRTPKVYTYTRTLRGNTFVNLTTERKMDHRTGVNVDVYRYSQENIPALKDEPFVDNLDNYRGSIMFELSQVELDTRYVRYSQSWGDVAKEIGNDDDYAEDLDKARFVDDITDPLISGVSDPLQKMKNIFNYVKANYTWNGFEGKYFYNGLKKTIKEKKGNAADINLLLVAMLRYADIDANPVVICTKDEVRPLFPTLKGLNYVIAYAVINDQEYVMDATREFSEINVLPLDDYYYDGMYINNNSMRWNKISLRSPDPSLTAVNLMATLADDGSIEGKVRYAYDQHSAMIFRTNFKGSNLDDYTRDRENELSGIEISDFKVTNEKSSDKKALESFSFFSEDLVEDIGGKLYFNPLLFLTTGSSPFVSDTREYPMDFKYPFERKYNFSLNIPDGYKVEYIPQSNKMPLPDGLGEVYYLFKTNAMGIQIVYDFKLNMRLINPSYYKDIKDFFSKMVEIESEKIILSKA</sequence>
<dbReference type="EMBL" id="BRVP01000001">
    <property type="protein sequence ID" value="GLB51130.1"/>
    <property type="molecule type" value="Genomic_DNA"/>
</dbReference>
<feature type="domain" description="Transglutaminase-like" evidence="1">
    <location>
        <begin position="282"/>
        <end position="360"/>
    </location>
</feature>
<feature type="domain" description="DUF3857" evidence="2">
    <location>
        <begin position="57"/>
        <end position="220"/>
    </location>
</feature>
<proteinExistence type="predicted"/>
<name>A0A9W6B2V8_9FLAO</name>
<keyword evidence="4" id="KW-1185">Reference proteome</keyword>
<dbReference type="InterPro" id="IPR024618">
    <property type="entry name" value="DUF3857"/>
</dbReference>
<dbReference type="Pfam" id="PF01841">
    <property type="entry name" value="Transglut_core"/>
    <property type="match status" value="1"/>
</dbReference>
<dbReference type="Gene3D" id="2.60.40.3140">
    <property type="match status" value="1"/>
</dbReference>
<dbReference type="Proteomes" id="UP001143545">
    <property type="component" value="Unassembled WGS sequence"/>
</dbReference>
<gene>
    <name evidence="3" type="ORF">NBRC110019_01690</name>
</gene>
<dbReference type="InterPro" id="IPR038765">
    <property type="entry name" value="Papain-like_cys_pep_sf"/>
</dbReference>
<comment type="caution">
    <text evidence="3">The sequence shown here is derived from an EMBL/GenBank/DDBJ whole genome shotgun (WGS) entry which is preliminary data.</text>
</comment>
<dbReference type="Gene3D" id="2.60.120.1130">
    <property type="match status" value="1"/>
</dbReference>
<protein>
    <recommendedName>
        <fullName evidence="5">DUF3857 domain-containing protein</fullName>
    </recommendedName>
</protein>
<dbReference type="InterPro" id="IPR002931">
    <property type="entry name" value="Transglutaminase-like"/>
</dbReference>
<evidence type="ECO:0000313" key="3">
    <source>
        <dbReference type="EMBL" id="GLB51130.1"/>
    </source>
</evidence>
<dbReference type="AlphaFoldDB" id="A0A9W6B2V8"/>
<evidence type="ECO:0008006" key="5">
    <source>
        <dbReference type="Google" id="ProtNLM"/>
    </source>
</evidence>
<evidence type="ECO:0000313" key="4">
    <source>
        <dbReference type="Proteomes" id="UP001143545"/>
    </source>
</evidence>
<dbReference type="Gene3D" id="3.10.620.30">
    <property type="match status" value="1"/>
</dbReference>
<dbReference type="Pfam" id="PF12969">
    <property type="entry name" value="DUF3857"/>
    <property type="match status" value="1"/>
</dbReference>
<evidence type="ECO:0000259" key="2">
    <source>
        <dbReference type="Pfam" id="PF12969"/>
    </source>
</evidence>
<evidence type="ECO:0000259" key="1">
    <source>
        <dbReference type="Pfam" id="PF01841"/>
    </source>
</evidence>
<organism evidence="3 4">
    <name type="scientific">Neptunitalea chrysea</name>
    <dbReference type="NCBI Taxonomy" id="1647581"/>
    <lineage>
        <taxon>Bacteria</taxon>
        <taxon>Pseudomonadati</taxon>
        <taxon>Bacteroidota</taxon>
        <taxon>Flavobacteriia</taxon>
        <taxon>Flavobacteriales</taxon>
        <taxon>Flavobacteriaceae</taxon>
        <taxon>Neptunitalea</taxon>
    </lineage>
</organism>